<evidence type="ECO:0000256" key="1">
    <source>
        <dbReference type="SAM" id="Phobius"/>
    </source>
</evidence>
<gene>
    <name evidence="2" type="primary">Acey_s0205.g1908</name>
    <name evidence="2" type="ORF">Y032_0205g1908</name>
</gene>
<accession>A0A016SM95</accession>
<proteinExistence type="predicted"/>
<keyword evidence="1" id="KW-0812">Transmembrane</keyword>
<keyword evidence="1" id="KW-1133">Transmembrane helix</keyword>
<dbReference type="EMBL" id="JARK01001541">
    <property type="protein sequence ID" value="EYB91457.1"/>
    <property type="molecule type" value="Genomic_DNA"/>
</dbReference>
<reference evidence="3" key="1">
    <citation type="journal article" date="2015" name="Nat. Genet.">
        <title>The genome and transcriptome of the zoonotic hookworm Ancylostoma ceylanicum identify infection-specific gene families.</title>
        <authorList>
            <person name="Schwarz E.M."/>
            <person name="Hu Y."/>
            <person name="Antoshechkin I."/>
            <person name="Miller M.M."/>
            <person name="Sternberg P.W."/>
            <person name="Aroian R.V."/>
        </authorList>
    </citation>
    <scope>NUCLEOTIDE SEQUENCE</scope>
    <source>
        <strain evidence="3">HY135</strain>
    </source>
</reference>
<protein>
    <submittedName>
        <fullName evidence="2">Uncharacterized protein</fullName>
    </submittedName>
</protein>
<evidence type="ECO:0000313" key="3">
    <source>
        <dbReference type="Proteomes" id="UP000024635"/>
    </source>
</evidence>
<dbReference type="OrthoDB" id="5832223at2759"/>
<dbReference type="Proteomes" id="UP000024635">
    <property type="component" value="Unassembled WGS sequence"/>
</dbReference>
<comment type="caution">
    <text evidence="2">The sequence shown here is derived from an EMBL/GenBank/DDBJ whole genome shotgun (WGS) entry which is preliminary data.</text>
</comment>
<feature type="transmembrane region" description="Helical" evidence="1">
    <location>
        <begin position="64"/>
        <end position="91"/>
    </location>
</feature>
<keyword evidence="3" id="KW-1185">Reference proteome</keyword>
<feature type="transmembrane region" description="Helical" evidence="1">
    <location>
        <begin position="21"/>
        <end position="44"/>
    </location>
</feature>
<keyword evidence="1" id="KW-0472">Membrane</keyword>
<evidence type="ECO:0000313" key="2">
    <source>
        <dbReference type="EMBL" id="EYB91457.1"/>
    </source>
</evidence>
<organism evidence="2 3">
    <name type="scientific">Ancylostoma ceylanicum</name>
    <dbReference type="NCBI Taxonomy" id="53326"/>
    <lineage>
        <taxon>Eukaryota</taxon>
        <taxon>Metazoa</taxon>
        <taxon>Ecdysozoa</taxon>
        <taxon>Nematoda</taxon>
        <taxon>Chromadorea</taxon>
        <taxon>Rhabditida</taxon>
        <taxon>Rhabditina</taxon>
        <taxon>Rhabditomorpha</taxon>
        <taxon>Strongyloidea</taxon>
        <taxon>Ancylostomatidae</taxon>
        <taxon>Ancylostomatinae</taxon>
        <taxon>Ancylostoma</taxon>
    </lineage>
</organism>
<sequence length="469" mass="54474">MEHWNTRGSEYCWKANNALTLSSRITSIAIALAVVVVAALSYGFETVSSKWSCLGRFTTNTIDLWLPLILMNMCSAMAACSFSYEGLFIIFQLPQYREKLNIDSNSITAVETALIRKCRLNIAFTAIGPWLLVGVWLTTAISSDWTTCSIVNSIAVVVSTAYTACKIMQSILTTPYLYSTMIWKAMRFLPESLSPDFDPETLWSRAEVLEWYRMGNQEAQKNENCRASHIPHLARERLSTLWMSIYAKMRITSERNGKIETIYELYNHKITNNFGEYVGLRYKLRCLFIRWAIRTHKNDPQPEAVRTDDSEASNNLLESVFSKRNCHLDDFHRVWETLKILQPPKQWKRDPHDIYRDTLQGYLRFLEYDPFQNCLISRADRYGNTSRSQFLRRPVNVIKSEVLDNLHGMSTGATGGEKLQKRAMEHSEFDSRWMMTLEEKRRAEIQDLRDSVWRMANQNYNYIEISKAL</sequence>
<dbReference type="AlphaFoldDB" id="A0A016SM95"/>
<feature type="transmembrane region" description="Helical" evidence="1">
    <location>
        <begin position="122"/>
        <end position="142"/>
    </location>
</feature>
<dbReference type="STRING" id="53326.A0A016SM95"/>
<name>A0A016SM95_9BILA</name>